<evidence type="ECO:0000313" key="2">
    <source>
        <dbReference type="EMBL" id="KAF5873796.1"/>
    </source>
</evidence>
<name>A0A8H6EIT7_9HELO</name>
<dbReference type="RefSeq" id="XP_037192742.1">
    <property type="nucleotide sequence ID" value="XM_037335647.1"/>
</dbReference>
<proteinExistence type="predicted"/>
<reference evidence="2 3" key="1">
    <citation type="journal article" date="2020" name="Phytopathology">
        <title>A high-quality genome resource of Botrytis fragariae, a new and rapidly spreading fungal pathogen causing strawberry gray mold in the U.S.A.</title>
        <authorList>
            <person name="Wu Y."/>
            <person name="Saski C.A."/>
            <person name="Schnabel G."/>
            <person name="Xiao S."/>
            <person name="Hu M."/>
        </authorList>
    </citation>
    <scope>NUCLEOTIDE SEQUENCE [LARGE SCALE GENOMIC DNA]</scope>
    <source>
        <strain evidence="2 3">BVB16</strain>
    </source>
</reference>
<evidence type="ECO:0000256" key="1">
    <source>
        <dbReference type="SAM" id="MobiDB-lite"/>
    </source>
</evidence>
<dbReference type="OrthoDB" id="10455970at2759"/>
<dbReference type="AlphaFoldDB" id="A0A8H6EIT7"/>
<feature type="region of interest" description="Disordered" evidence="1">
    <location>
        <begin position="37"/>
        <end position="61"/>
    </location>
</feature>
<feature type="region of interest" description="Disordered" evidence="1">
    <location>
        <begin position="119"/>
        <end position="152"/>
    </location>
</feature>
<comment type="caution">
    <text evidence="2">The sequence shown here is derived from an EMBL/GenBank/DDBJ whole genome shotgun (WGS) entry which is preliminary data.</text>
</comment>
<protein>
    <submittedName>
        <fullName evidence="2">Uncharacterized protein</fullName>
    </submittedName>
</protein>
<dbReference type="GeneID" id="59259339"/>
<organism evidence="2 3">
    <name type="scientific">Botrytis fragariae</name>
    <dbReference type="NCBI Taxonomy" id="1964551"/>
    <lineage>
        <taxon>Eukaryota</taxon>
        <taxon>Fungi</taxon>
        <taxon>Dikarya</taxon>
        <taxon>Ascomycota</taxon>
        <taxon>Pezizomycotina</taxon>
        <taxon>Leotiomycetes</taxon>
        <taxon>Helotiales</taxon>
        <taxon>Sclerotiniaceae</taxon>
        <taxon>Botrytis</taxon>
    </lineage>
</organism>
<sequence length="152" mass="16888">MDWDAEVLTKEEQDPSEEKPYASALGFIGFVHFATSNSSQSNTGKPELKDPSMISSGEPPAVTTSIFCDPPKISRPLNWVNIPIVLPTFRARCPNNLFTGLYDETINFHQYINLMESKQQSTSMTAPPNCPKPHSGQSDPSQTPARTWRIFG</sequence>
<dbReference type="EMBL" id="JABFCT010000008">
    <property type="protein sequence ID" value="KAF5873796.1"/>
    <property type="molecule type" value="Genomic_DNA"/>
</dbReference>
<keyword evidence="3" id="KW-1185">Reference proteome</keyword>
<accession>A0A8H6EIT7</accession>
<feature type="compositionally biased region" description="Polar residues" evidence="1">
    <location>
        <begin position="135"/>
        <end position="145"/>
    </location>
</feature>
<gene>
    <name evidence="2" type="ORF">Bfra_005263</name>
</gene>
<evidence type="ECO:0000313" key="3">
    <source>
        <dbReference type="Proteomes" id="UP000531561"/>
    </source>
</evidence>
<dbReference type="Proteomes" id="UP000531561">
    <property type="component" value="Unassembled WGS sequence"/>
</dbReference>